<dbReference type="Pfam" id="PF21941">
    <property type="entry name" value="SMEK_N"/>
    <property type="match status" value="1"/>
</dbReference>
<feature type="domain" description="SMEK" evidence="1">
    <location>
        <begin position="10"/>
        <end position="140"/>
    </location>
</feature>
<evidence type="ECO:0000313" key="2">
    <source>
        <dbReference type="EMBL" id="MCL6350666.1"/>
    </source>
</evidence>
<dbReference type="AlphaFoldDB" id="A0AAW5G8I2"/>
<dbReference type="EMBL" id="SGPX01000003">
    <property type="protein sequence ID" value="MCL6350666.1"/>
    <property type="molecule type" value="Genomic_DNA"/>
</dbReference>
<reference evidence="3" key="1">
    <citation type="submission" date="2019-02" db="EMBL/GenBank/DDBJ databases">
        <title>New Zealand Erwinia strains with phe-tRNA free attachment sites.</title>
        <authorList>
            <person name="Nunes-Leite L."/>
            <person name="Pitman A.R."/>
        </authorList>
    </citation>
    <scope>NUCLEOTIDE SEQUENCE</scope>
    <source>
        <strain evidence="3">Ec-140</strain>
        <strain evidence="2">Ec-143</strain>
    </source>
</reference>
<protein>
    <recommendedName>
        <fullName evidence="1">SMEK domain-containing protein</fullName>
    </recommendedName>
</protein>
<comment type="caution">
    <text evidence="3">The sequence shown here is derived from an EMBL/GenBank/DDBJ whole genome shotgun (WGS) entry which is preliminary data.</text>
</comment>
<accession>A0AAW5G8I2</accession>
<evidence type="ECO:0000313" key="5">
    <source>
        <dbReference type="Proteomes" id="UP001057360"/>
    </source>
</evidence>
<dbReference type="EMBL" id="SGPY01000003">
    <property type="protein sequence ID" value="MCL6368064.1"/>
    <property type="molecule type" value="Genomic_DNA"/>
</dbReference>
<dbReference type="RefSeq" id="WP_249681969.1">
    <property type="nucleotide sequence ID" value="NZ_SGPX01000003.1"/>
</dbReference>
<name>A0AAW5G8I2_9GAMM</name>
<dbReference type="InterPro" id="IPR047740">
    <property type="entry name" value="SMEK_dom"/>
</dbReference>
<gene>
    <name evidence="2" type="ORF">EXT50_05720</name>
    <name evidence="3" type="ORF">EXT53_05720</name>
</gene>
<evidence type="ECO:0000259" key="1">
    <source>
        <dbReference type="Pfam" id="PF21941"/>
    </source>
</evidence>
<proteinExistence type="predicted"/>
<organism evidence="3 5">
    <name type="scientific">Pectobacterium polaris</name>
    <dbReference type="NCBI Taxonomy" id="2042057"/>
    <lineage>
        <taxon>Bacteria</taxon>
        <taxon>Pseudomonadati</taxon>
        <taxon>Pseudomonadota</taxon>
        <taxon>Gammaproteobacteria</taxon>
        <taxon>Enterobacterales</taxon>
        <taxon>Pectobacteriaceae</taxon>
        <taxon>Pectobacterium</taxon>
    </lineage>
</organism>
<keyword evidence="4" id="KW-1185">Reference proteome</keyword>
<dbReference type="Proteomes" id="UP001055618">
    <property type="component" value="Unassembled WGS sequence"/>
</dbReference>
<sequence>MITRGYFIGQIIDELTSITDKIKNRAKLGLTDIHIHLEDFYKDILNITLDLNLINLNQERMNSPGLDLGDEAKEIAFQITGDKSSAKVNETLRKASSYKKIRILTLQNKQSSYSIDAELSKPFEFTEDDIWDVNDVLNKVMHLELDKLQKLSELISKEVARVTIELEIPDENGKYQTNIDKFIEKIPKERFNGISAYYHFHSTKSEPFDLTEEDVLNDIMLLIKTLKKLPRITRQFFSVIYSRGEWKDTEKYINQDYLERICTFPDMEGELRLLDEAGLCLWQEPDDQVQSATFQIRLPRQAKSDYFSYEFSEFINVKEINLENVLVTLDFSGFE</sequence>
<dbReference type="NCBIfam" id="NF033859">
    <property type="entry name" value="SMEK_N"/>
    <property type="match status" value="1"/>
</dbReference>
<evidence type="ECO:0000313" key="4">
    <source>
        <dbReference type="Proteomes" id="UP001055618"/>
    </source>
</evidence>
<evidence type="ECO:0000313" key="3">
    <source>
        <dbReference type="EMBL" id="MCL6368064.1"/>
    </source>
</evidence>
<dbReference type="Proteomes" id="UP001057360">
    <property type="component" value="Unassembled WGS sequence"/>
</dbReference>